<dbReference type="PANTHER" id="PTHR31739">
    <property type="entry name" value="ENT-COPALYL DIPHOSPHATE SYNTHASE, CHLOROPLASTIC"/>
    <property type="match status" value="1"/>
</dbReference>
<dbReference type="Proteomes" id="UP000800035">
    <property type="component" value="Unassembled WGS sequence"/>
</dbReference>
<comment type="similarity">
    <text evidence="1">Belongs to the terpene synthase family.</text>
</comment>
<evidence type="ECO:0000313" key="3">
    <source>
        <dbReference type="Proteomes" id="UP000800035"/>
    </source>
</evidence>
<gene>
    <name evidence="2" type="ORF">CC80DRAFT_545402</name>
</gene>
<organism evidence="2 3">
    <name type="scientific">Byssothecium circinans</name>
    <dbReference type="NCBI Taxonomy" id="147558"/>
    <lineage>
        <taxon>Eukaryota</taxon>
        <taxon>Fungi</taxon>
        <taxon>Dikarya</taxon>
        <taxon>Ascomycota</taxon>
        <taxon>Pezizomycotina</taxon>
        <taxon>Dothideomycetes</taxon>
        <taxon>Pleosporomycetidae</taxon>
        <taxon>Pleosporales</taxon>
        <taxon>Massarineae</taxon>
        <taxon>Massarinaceae</taxon>
        <taxon>Byssothecium</taxon>
    </lineage>
</organism>
<accession>A0A6A5UFV6</accession>
<evidence type="ECO:0000256" key="1">
    <source>
        <dbReference type="ARBA" id="ARBA00006333"/>
    </source>
</evidence>
<dbReference type="AlphaFoldDB" id="A0A6A5UFV6"/>
<keyword evidence="3" id="KW-1185">Reference proteome</keyword>
<evidence type="ECO:0000313" key="2">
    <source>
        <dbReference type="EMBL" id="KAF1959977.1"/>
    </source>
</evidence>
<reference evidence="2" key="1">
    <citation type="journal article" date="2020" name="Stud. Mycol.">
        <title>101 Dothideomycetes genomes: a test case for predicting lifestyles and emergence of pathogens.</title>
        <authorList>
            <person name="Haridas S."/>
            <person name="Albert R."/>
            <person name="Binder M."/>
            <person name="Bloem J."/>
            <person name="Labutti K."/>
            <person name="Salamov A."/>
            <person name="Andreopoulos B."/>
            <person name="Baker S."/>
            <person name="Barry K."/>
            <person name="Bills G."/>
            <person name="Bluhm B."/>
            <person name="Cannon C."/>
            <person name="Castanera R."/>
            <person name="Culley D."/>
            <person name="Daum C."/>
            <person name="Ezra D."/>
            <person name="Gonzalez J."/>
            <person name="Henrissat B."/>
            <person name="Kuo A."/>
            <person name="Liang C."/>
            <person name="Lipzen A."/>
            <person name="Lutzoni F."/>
            <person name="Magnuson J."/>
            <person name="Mondo S."/>
            <person name="Nolan M."/>
            <person name="Ohm R."/>
            <person name="Pangilinan J."/>
            <person name="Park H.-J."/>
            <person name="Ramirez L."/>
            <person name="Alfaro M."/>
            <person name="Sun H."/>
            <person name="Tritt A."/>
            <person name="Yoshinaga Y."/>
            <person name="Zwiers L.-H."/>
            <person name="Turgeon B."/>
            <person name="Goodwin S."/>
            <person name="Spatafora J."/>
            <person name="Crous P."/>
            <person name="Grigoriev I."/>
        </authorList>
    </citation>
    <scope>NUCLEOTIDE SEQUENCE</scope>
    <source>
        <strain evidence="2">CBS 675.92</strain>
    </source>
</reference>
<dbReference type="OrthoDB" id="2343925at2759"/>
<sequence>MTSLHECNTPSYFLSFLNHFIDHNENLDSFSTFTLAIYDTAWFSMVHRSSPNGYVEWLFPSCWDYILETQLNEGPRPSYSAPIDGILNTLASLLALFTRKKNLDAQSDLASFLGTRIASATQGLRNF</sequence>
<dbReference type="InterPro" id="IPR050148">
    <property type="entry name" value="Terpene_synthase-like"/>
</dbReference>
<dbReference type="Gene3D" id="1.50.10.160">
    <property type="match status" value="1"/>
</dbReference>
<dbReference type="GO" id="GO:0016102">
    <property type="term" value="P:diterpenoid biosynthetic process"/>
    <property type="evidence" value="ECO:0007669"/>
    <property type="project" value="TreeGrafter"/>
</dbReference>
<dbReference type="GO" id="GO:0000287">
    <property type="term" value="F:magnesium ion binding"/>
    <property type="evidence" value="ECO:0007669"/>
    <property type="project" value="TreeGrafter"/>
</dbReference>
<protein>
    <submittedName>
        <fullName evidence="2">Uncharacterized protein</fullName>
    </submittedName>
</protein>
<dbReference type="EMBL" id="ML976984">
    <property type="protein sequence ID" value="KAF1959977.1"/>
    <property type="molecule type" value="Genomic_DNA"/>
</dbReference>
<proteinExistence type="inferred from homology"/>
<dbReference type="PANTHER" id="PTHR31739:SF25">
    <property type="entry name" value="(E,E)-GERANYLLINALOOL SYNTHASE"/>
    <property type="match status" value="1"/>
</dbReference>
<dbReference type="GO" id="GO:0010333">
    <property type="term" value="F:terpene synthase activity"/>
    <property type="evidence" value="ECO:0007669"/>
    <property type="project" value="InterPro"/>
</dbReference>
<name>A0A6A5UFV6_9PLEO</name>